<dbReference type="Proteomes" id="UP000199101">
    <property type="component" value="Unassembled WGS sequence"/>
</dbReference>
<evidence type="ECO:0000256" key="1">
    <source>
        <dbReference type="SAM" id="SignalP"/>
    </source>
</evidence>
<keyword evidence="3" id="KW-1185">Reference proteome</keyword>
<dbReference type="OrthoDB" id="8376099at2"/>
<accession>A0A1C3WNS8</accession>
<organism evidence="2 3">
    <name type="scientific">Rhizobium multihospitium</name>
    <dbReference type="NCBI Taxonomy" id="410764"/>
    <lineage>
        <taxon>Bacteria</taxon>
        <taxon>Pseudomonadati</taxon>
        <taxon>Pseudomonadota</taxon>
        <taxon>Alphaproteobacteria</taxon>
        <taxon>Hyphomicrobiales</taxon>
        <taxon>Rhizobiaceae</taxon>
        <taxon>Rhizobium/Agrobacterium group</taxon>
        <taxon>Rhizobium</taxon>
    </lineage>
</organism>
<feature type="chain" id="PRO_5008685665" evidence="1">
    <location>
        <begin position="22"/>
        <end position="170"/>
    </location>
</feature>
<reference evidence="3" key="1">
    <citation type="submission" date="2016-08" db="EMBL/GenBank/DDBJ databases">
        <authorList>
            <person name="Varghese N."/>
            <person name="Submissions Spin"/>
        </authorList>
    </citation>
    <scope>NUCLEOTIDE SEQUENCE [LARGE SCALE GENOMIC DNA]</scope>
    <source>
        <strain evidence="3">HAMBI 2975</strain>
    </source>
</reference>
<dbReference type="STRING" id="410764.GA0061103_5891"/>
<evidence type="ECO:0000313" key="2">
    <source>
        <dbReference type="EMBL" id="SCB41667.1"/>
    </source>
</evidence>
<proteinExistence type="predicted"/>
<protein>
    <submittedName>
        <fullName evidence="2">Uncharacterized protein</fullName>
    </submittedName>
</protein>
<dbReference type="RefSeq" id="WP_092715620.1">
    <property type="nucleotide sequence ID" value="NZ_FMAG01000006.1"/>
</dbReference>
<dbReference type="AlphaFoldDB" id="A0A1C3WNS8"/>
<gene>
    <name evidence="2" type="ORF">GA0061103_5891</name>
</gene>
<feature type="signal peptide" evidence="1">
    <location>
        <begin position="1"/>
        <end position="21"/>
    </location>
</feature>
<keyword evidence="1" id="KW-0732">Signal</keyword>
<dbReference type="EMBL" id="FMAG01000006">
    <property type="protein sequence ID" value="SCB41667.1"/>
    <property type="molecule type" value="Genomic_DNA"/>
</dbReference>
<name>A0A1C3WNS8_9HYPH</name>
<sequence>MFRSVSLAAAVFFVTTLPGQAGFQSWSVDKESDPFSGGESVSVNFMTTLRSGILVLCDSAKKGLKVRAIPGFAYDQRLDNFKPTLKFAFDGKLLFTAEGETGSVGNNLAASEVMLEGDQAKQFVESFASAKKQIAIDDGIADKPHLLTAKGSTSSGAAIVSCVEKQGSPS</sequence>
<evidence type="ECO:0000313" key="3">
    <source>
        <dbReference type="Proteomes" id="UP000199101"/>
    </source>
</evidence>